<evidence type="ECO:0000259" key="10">
    <source>
        <dbReference type="Pfam" id="PF02879"/>
    </source>
</evidence>
<feature type="domain" description="Alpha-D-phosphohexomutase C-terminal" evidence="8">
    <location>
        <begin position="364"/>
        <end position="430"/>
    </location>
</feature>
<feature type="domain" description="Alpha-D-phosphohexomutase alpha/beta/alpha" evidence="9">
    <location>
        <begin position="2"/>
        <end position="128"/>
    </location>
</feature>
<dbReference type="SUPFAM" id="SSF53738">
    <property type="entry name" value="Phosphoglucomutase, first 3 domains"/>
    <property type="match status" value="3"/>
</dbReference>
<dbReference type="Pfam" id="PF00408">
    <property type="entry name" value="PGM_PMM_IV"/>
    <property type="match status" value="1"/>
</dbReference>
<dbReference type="PANTHER" id="PTHR43771:SF1">
    <property type="entry name" value="PHOSPHOMANNOMUTASE"/>
    <property type="match status" value="1"/>
</dbReference>
<dbReference type="Gene3D" id="3.30.310.50">
    <property type="entry name" value="Alpha-D-phosphohexomutase, C-terminal domain"/>
    <property type="match status" value="1"/>
</dbReference>
<dbReference type="EC" id="5.4.2.10" evidence="12"/>
<keyword evidence="13" id="KW-1185">Reference proteome</keyword>
<keyword evidence="3" id="KW-0597">Phosphoprotein</keyword>
<dbReference type="InterPro" id="IPR005845">
    <property type="entry name" value="A-D-PHexomutase_a/b/a-II"/>
</dbReference>
<accession>A0ABD5V474</accession>
<dbReference type="InterPro" id="IPR005844">
    <property type="entry name" value="A-D-PHexomutase_a/b/a-I"/>
</dbReference>
<keyword evidence="6 12" id="KW-0413">Isomerase</keyword>
<evidence type="ECO:0000259" key="8">
    <source>
        <dbReference type="Pfam" id="PF00408"/>
    </source>
</evidence>
<evidence type="ECO:0000259" key="9">
    <source>
        <dbReference type="Pfam" id="PF02878"/>
    </source>
</evidence>
<dbReference type="InterPro" id="IPR016055">
    <property type="entry name" value="A-D-PHexomutase_a/b/a-I/II/III"/>
</dbReference>
<dbReference type="InterPro" id="IPR005843">
    <property type="entry name" value="A-D-PHexomutase_C"/>
</dbReference>
<dbReference type="CDD" id="cd03087">
    <property type="entry name" value="PGM_like1"/>
    <property type="match status" value="1"/>
</dbReference>
<organism evidence="12 13">
    <name type="scientific">Halalkalicoccus tibetensis</name>
    <dbReference type="NCBI Taxonomy" id="175632"/>
    <lineage>
        <taxon>Archaea</taxon>
        <taxon>Methanobacteriati</taxon>
        <taxon>Methanobacteriota</taxon>
        <taxon>Stenosarchaea group</taxon>
        <taxon>Halobacteria</taxon>
        <taxon>Halobacteriales</taxon>
        <taxon>Halococcaceae</taxon>
        <taxon>Halalkalicoccus</taxon>
    </lineage>
</organism>
<dbReference type="AlphaFoldDB" id="A0ABD5V474"/>
<dbReference type="PRINTS" id="PR00509">
    <property type="entry name" value="PGMPMM"/>
</dbReference>
<evidence type="ECO:0000313" key="13">
    <source>
        <dbReference type="Proteomes" id="UP001596312"/>
    </source>
</evidence>
<comment type="cofactor">
    <cofactor evidence="1">
        <name>Mg(2+)</name>
        <dbReference type="ChEBI" id="CHEBI:18420"/>
    </cofactor>
</comment>
<protein>
    <submittedName>
        <fullName evidence="12">Phosphoglucosamine mutase</fullName>
        <ecNumber evidence="12">5.4.2.10</ecNumber>
    </submittedName>
</protein>
<dbReference type="InterPro" id="IPR016066">
    <property type="entry name" value="A-D-PHexomutase_CS"/>
</dbReference>
<dbReference type="InterPro" id="IPR005841">
    <property type="entry name" value="Alpha-D-phosphohexomutase_SF"/>
</dbReference>
<dbReference type="Proteomes" id="UP001596312">
    <property type="component" value="Unassembled WGS sequence"/>
</dbReference>
<name>A0ABD5V474_9EURY</name>
<dbReference type="RefSeq" id="WP_340604106.1">
    <property type="nucleotide sequence ID" value="NZ_JBBMXV010000003.1"/>
</dbReference>
<dbReference type="NCBIfam" id="TIGR03990">
    <property type="entry name" value="Arch_GlmM"/>
    <property type="match status" value="1"/>
</dbReference>
<evidence type="ECO:0000259" key="11">
    <source>
        <dbReference type="Pfam" id="PF02880"/>
    </source>
</evidence>
<keyword evidence="5 7" id="KW-0460">Magnesium</keyword>
<sequence length="444" mass="46624">MSLFGTSGIRGPVGDVVTGELALSVGRAVATDADRIVVGRDPRESGEWLLEAVSAGARECGADVLDAGMVATPTLARAVGREGAEAGVVVTASHNPPEDNGLKLWNPSGQAFEAAQADRIEKRITSGEYELGNWDEGGGRAVLEDANERHVEELMAAVEPGSLEGLSVVVDLGNGAGGVTIDALERLGCTVEAMHAEPDGSFPNRPSEPTAENCKALCGRVAETDADLGIAHDGDADRMMAVDETGRFVPKDVLLALFAREAASEGTRVAVPVDTSLVVEDELAKLGASVTHTRVGDVHVAERTTEPDVVFGGEPSGAWIWPDETLCPDGPLAACKLAATVAETPLSERVDSVVSPHLLRENVETEHKEAVMERVATAVPETYPDADLLTIDGVRVGFSDGWFLLRASGTQPLIRVTAESRDQDRAEELRSVATGLLDDAVESV</sequence>
<gene>
    <name evidence="12" type="primary">glmM</name>
    <name evidence="12" type="ORF">ACFQGH_10310</name>
</gene>
<dbReference type="Gene3D" id="3.40.120.10">
    <property type="entry name" value="Alpha-D-Glucose-1,6-Bisphosphate, subunit A, domain 3"/>
    <property type="match status" value="3"/>
</dbReference>
<dbReference type="InterPro" id="IPR005846">
    <property type="entry name" value="A-D-PHexomutase_a/b/a-III"/>
</dbReference>
<dbReference type="PROSITE" id="PS00710">
    <property type="entry name" value="PGM_PMM"/>
    <property type="match status" value="1"/>
</dbReference>
<evidence type="ECO:0000256" key="1">
    <source>
        <dbReference type="ARBA" id="ARBA00001946"/>
    </source>
</evidence>
<evidence type="ECO:0000313" key="12">
    <source>
        <dbReference type="EMBL" id="MFC6905586.1"/>
    </source>
</evidence>
<evidence type="ECO:0000256" key="7">
    <source>
        <dbReference type="RuleBase" id="RU004326"/>
    </source>
</evidence>
<dbReference type="PANTHER" id="PTHR43771">
    <property type="entry name" value="PHOSPHOMANNOMUTASE"/>
    <property type="match status" value="1"/>
</dbReference>
<feature type="domain" description="Alpha-D-phosphohexomutase alpha/beta/alpha" evidence="10">
    <location>
        <begin position="150"/>
        <end position="246"/>
    </location>
</feature>
<dbReference type="Pfam" id="PF02880">
    <property type="entry name" value="PGM_PMM_III"/>
    <property type="match status" value="1"/>
</dbReference>
<comment type="similarity">
    <text evidence="2 7">Belongs to the phosphohexose mutase family.</text>
</comment>
<dbReference type="EMBL" id="JBHSXQ010000003">
    <property type="protein sequence ID" value="MFC6905586.1"/>
    <property type="molecule type" value="Genomic_DNA"/>
</dbReference>
<evidence type="ECO:0000256" key="3">
    <source>
        <dbReference type="ARBA" id="ARBA00022553"/>
    </source>
</evidence>
<evidence type="ECO:0000256" key="5">
    <source>
        <dbReference type="ARBA" id="ARBA00022842"/>
    </source>
</evidence>
<reference evidence="12 13" key="1">
    <citation type="journal article" date="2019" name="Int. J. Syst. Evol. Microbiol.">
        <title>The Global Catalogue of Microorganisms (GCM) 10K type strain sequencing project: providing services to taxonomists for standard genome sequencing and annotation.</title>
        <authorList>
            <consortium name="The Broad Institute Genomics Platform"/>
            <consortium name="The Broad Institute Genome Sequencing Center for Infectious Disease"/>
            <person name="Wu L."/>
            <person name="Ma J."/>
        </authorList>
    </citation>
    <scope>NUCLEOTIDE SEQUENCE [LARGE SCALE GENOMIC DNA]</scope>
    <source>
        <strain evidence="12 13">CGMCC 1.3240</strain>
    </source>
</reference>
<evidence type="ECO:0000256" key="2">
    <source>
        <dbReference type="ARBA" id="ARBA00010231"/>
    </source>
</evidence>
<dbReference type="GO" id="GO:0046872">
    <property type="term" value="F:metal ion binding"/>
    <property type="evidence" value="ECO:0007669"/>
    <property type="project" value="UniProtKB-KW"/>
</dbReference>
<dbReference type="InterPro" id="IPR036900">
    <property type="entry name" value="A-D-PHexomutase_C_sf"/>
</dbReference>
<dbReference type="GO" id="GO:0008966">
    <property type="term" value="F:phosphoglucosamine mutase activity"/>
    <property type="evidence" value="ECO:0007669"/>
    <property type="project" value="UniProtKB-EC"/>
</dbReference>
<feature type="domain" description="Alpha-D-phosphohexomutase alpha/beta/alpha" evidence="11">
    <location>
        <begin position="252"/>
        <end position="353"/>
    </location>
</feature>
<dbReference type="InterPro" id="IPR024086">
    <property type="entry name" value="GlmM_arc-type"/>
</dbReference>
<dbReference type="Pfam" id="PF02878">
    <property type="entry name" value="PGM_PMM_I"/>
    <property type="match status" value="1"/>
</dbReference>
<proteinExistence type="inferred from homology"/>
<comment type="caution">
    <text evidence="12">The sequence shown here is derived from an EMBL/GenBank/DDBJ whole genome shotgun (WGS) entry which is preliminary data.</text>
</comment>
<evidence type="ECO:0000256" key="4">
    <source>
        <dbReference type="ARBA" id="ARBA00022723"/>
    </source>
</evidence>
<dbReference type="Pfam" id="PF02879">
    <property type="entry name" value="PGM_PMM_II"/>
    <property type="match status" value="1"/>
</dbReference>
<keyword evidence="4 7" id="KW-0479">Metal-binding</keyword>
<evidence type="ECO:0000256" key="6">
    <source>
        <dbReference type="ARBA" id="ARBA00023235"/>
    </source>
</evidence>
<dbReference type="SUPFAM" id="SSF55957">
    <property type="entry name" value="Phosphoglucomutase, C-terminal domain"/>
    <property type="match status" value="1"/>
</dbReference>